<evidence type="ECO:0000256" key="1">
    <source>
        <dbReference type="ARBA" id="ARBA00004571"/>
    </source>
</evidence>
<evidence type="ECO:0000256" key="11">
    <source>
        <dbReference type="PROSITE-ProRule" id="PRU01360"/>
    </source>
</evidence>
<comment type="subcellular location">
    <subcellularLocation>
        <location evidence="1 11">Cell outer membrane</location>
        <topology evidence="1 11">Multi-pass membrane protein</topology>
    </subcellularLocation>
</comment>
<reference evidence="16 17" key="1">
    <citation type="journal article" date="2011" name="Int. J. Syst. Evol. Microbiol.">
        <title>Zhongshania antarctica gen. nov., sp. nov. and Zhongshania guokunii sp. nov., gammaproteobacteria respectively isolated from coastal attached (fast) ice and surface seawater of the Antarctic.</title>
        <authorList>
            <person name="Li H.J."/>
            <person name="Zhang X.Y."/>
            <person name="Chen C.X."/>
            <person name="Zhang Y.J."/>
            <person name="Gao Z.M."/>
            <person name="Yu Y."/>
            <person name="Chen X.L."/>
            <person name="Chen B."/>
            <person name="Zhang Y.Z."/>
        </authorList>
    </citation>
    <scope>NUCLEOTIDE SEQUENCE [LARGE SCALE GENOMIC DNA]</scope>
    <source>
        <strain evidence="16 17">ZS6-22T</strain>
    </source>
</reference>
<evidence type="ECO:0000256" key="7">
    <source>
        <dbReference type="ARBA" id="ARBA00023065"/>
    </source>
</evidence>
<dbReference type="Gene3D" id="2.40.170.20">
    <property type="entry name" value="TonB-dependent receptor, beta-barrel domain"/>
    <property type="match status" value="1"/>
</dbReference>
<keyword evidence="13" id="KW-1133">Transmembrane helix</keyword>
<dbReference type="InterPro" id="IPR039426">
    <property type="entry name" value="TonB-dep_rcpt-like"/>
</dbReference>
<evidence type="ECO:0000259" key="14">
    <source>
        <dbReference type="Pfam" id="PF00593"/>
    </source>
</evidence>
<comment type="caution">
    <text evidence="16">The sequence shown here is derived from an EMBL/GenBank/DDBJ whole genome shotgun (WGS) entry which is preliminary data.</text>
</comment>
<comment type="similarity">
    <text evidence="11 12">Belongs to the TonB-dependent receptor family.</text>
</comment>
<feature type="transmembrane region" description="Helical" evidence="13">
    <location>
        <begin position="12"/>
        <end position="31"/>
    </location>
</feature>
<evidence type="ECO:0000256" key="12">
    <source>
        <dbReference type="RuleBase" id="RU003357"/>
    </source>
</evidence>
<keyword evidence="9 11" id="KW-0472">Membrane</keyword>
<protein>
    <submittedName>
        <fullName evidence="16">TonB-dependent receptor</fullName>
    </submittedName>
</protein>
<keyword evidence="8 12" id="KW-0798">TonB box</keyword>
<keyword evidence="3 11" id="KW-1134">Transmembrane beta strand</keyword>
<evidence type="ECO:0000313" key="17">
    <source>
        <dbReference type="Proteomes" id="UP001557485"/>
    </source>
</evidence>
<name>A0ABV3U6K8_9GAMM</name>
<dbReference type="Pfam" id="PF00593">
    <property type="entry name" value="TonB_dep_Rec_b-barrel"/>
    <property type="match status" value="1"/>
</dbReference>
<evidence type="ECO:0000256" key="8">
    <source>
        <dbReference type="ARBA" id="ARBA00023077"/>
    </source>
</evidence>
<keyword evidence="5 11" id="KW-0812">Transmembrane</keyword>
<dbReference type="Pfam" id="PF07715">
    <property type="entry name" value="Plug"/>
    <property type="match status" value="1"/>
</dbReference>
<sequence length="781" mass="85816">MNISDINNKRSILVSSVLLRSFLVSTMFLPFTVASSYAQSTEEKTPKVRQNRMLEEVVVTAQKRAENNQDVPISVTAFSEDTLDALGITDPQDLQRFTPGLTYNTAVGFSIIYMRGIGSDAFLMADPSVALYIDNVYFPFAQGLAQSFGAVEGIEVLKGPQGTLFGRNAVGGAISIHSKNPGTEPEASVQLSYGSYGTNSVRLHGSYPITDSLAASLSAFKGGSESYYDGFVDGGKEIPDDESDGVRVKIRWDVSDDIRLNLAGFTYNSSGPGSLLTPNSEPGEVFSAVIEGEDGYTAEFDAPVDQTLDNEVYYASVEWALDAFDVKLLASTQLIETSYSYDFDGTSSVLVTFDATNQYAEVDTAELQILSNEDGWGSEWLSWIVGAYYFESIQGFDPTVLQIANLDLSAGTAAGIPLPPLLVDTIASVGLIPSGKVALRALIGTESIAGFFQSTIDVNDWFTFTVGGRYQEENREVIKSSSELENPNGEGIYIVNFSDGRNDTTYSFKPKVSLDFRPFADREFLLYLSYQEALKSATYNVVTISDEPDYVLPEELKAYEIGIKSEWLDGRLRLNFAAFQYEQKNQQVQFVSAFQGGAVSFENAGGSEVDGFDFDATVQVFPSLINDLIMTASGAYLNGQFTDYTGARGYNEDTGLVFEGGEDGDYSGNVIPRTPEWSATLGFNKSFFFDRSVIEVGSDIYYNSGFYYLPQNTAASYQEEYHVLSARISYLYEPWNLRVTAFGNNLEDKKYTDGLFQTDFGVLSHLAKPVTYGLKVNWELN</sequence>
<dbReference type="PANTHER" id="PTHR32552">
    <property type="entry name" value="FERRICHROME IRON RECEPTOR-RELATED"/>
    <property type="match status" value="1"/>
</dbReference>
<keyword evidence="16" id="KW-0675">Receptor</keyword>
<keyword evidence="2 11" id="KW-0813">Transport</keyword>
<dbReference type="PANTHER" id="PTHR32552:SF81">
    <property type="entry name" value="TONB-DEPENDENT OUTER MEMBRANE RECEPTOR"/>
    <property type="match status" value="1"/>
</dbReference>
<evidence type="ECO:0000256" key="9">
    <source>
        <dbReference type="ARBA" id="ARBA00023136"/>
    </source>
</evidence>
<dbReference type="PROSITE" id="PS52016">
    <property type="entry name" value="TONB_DEPENDENT_REC_3"/>
    <property type="match status" value="1"/>
</dbReference>
<evidence type="ECO:0000259" key="15">
    <source>
        <dbReference type="Pfam" id="PF07715"/>
    </source>
</evidence>
<evidence type="ECO:0000256" key="5">
    <source>
        <dbReference type="ARBA" id="ARBA00022692"/>
    </source>
</evidence>
<dbReference type="Proteomes" id="UP001557485">
    <property type="component" value="Unassembled WGS sequence"/>
</dbReference>
<evidence type="ECO:0000256" key="10">
    <source>
        <dbReference type="ARBA" id="ARBA00023237"/>
    </source>
</evidence>
<keyword evidence="4" id="KW-0410">Iron transport</keyword>
<evidence type="ECO:0000256" key="2">
    <source>
        <dbReference type="ARBA" id="ARBA00022448"/>
    </source>
</evidence>
<feature type="domain" description="TonB-dependent receptor plug" evidence="15">
    <location>
        <begin position="68"/>
        <end position="173"/>
    </location>
</feature>
<feature type="domain" description="TonB-dependent receptor-like beta-barrel" evidence="14">
    <location>
        <begin position="257"/>
        <end position="746"/>
    </location>
</feature>
<dbReference type="InterPro" id="IPR000531">
    <property type="entry name" value="Beta-barrel_TonB"/>
</dbReference>
<dbReference type="SUPFAM" id="SSF56935">
    <property type="entry name" value="Porins"/>
    <property type="match status" value="1"/>
</dbReference>
<keyword evidence="6" id="KW-0408">Iron</keyword>
<proteinExistence type="inferred from homology"/>
<gene>
    <name evidence="16" type="ORF">AB4876_11825</name>
</gene>
<dbReference type="InterPro" id="IPR036942">
    <property type="entry name" value="Beta-barrel_TonB_sf"/>
</dbReference>
<evidence type="ECO:0000256" key="4">
    <source>
        <dbReference type="ARBA" id="ARBA00022496"/>
    </source>
</evidence>
<organism evidence="16 17">
    <name type="scientific">Zhongshania guokunii</name>
    <dbReference type="NCBI Taxonomy" id="641783"/>
    <lineage>
        <taxon>Bacteria</taxon>
        <taxon>Pseudomonadati</taxon>
        <taxon>Pseudomonadota</taxon>
        <taxon>Gammaproteobacteria</taxon>
        <taxon>Cellvibrionales</taxon>
        <taxon>Spongiibacteraceae</taxon>
        <taxon>Zhongshania</taxon>
    </lineage>
</organism>
<keyword evidence="7" id="KW-0406">Ion transport</keyword>
<accession>A0ABV3U6K8</accession>
<dbReference type="InterPro" id="IPR012910">
    <property type="entry name" value="Plug_dom"/>
</dbReference>
<evidence type="ECO:0000256" key="13">
    <source>
        <dbReference type="SAM" id="Phobius"/>
    </source>
</evidence>
<dbReference type="EMBL" id="JBFRYA010000009">
    <property type="protein sequence ID" value="MEX1669600.1"/>
    <property type="molecule type" value="Genomic_DNA"/>
</dbReference>
<keyword evidence="10 11" id="KW-0998">Cell outer membrane</keyword>
<evidence type="ECO:0000256" key="3">
    <source>
        <dbReference type="ARBA" id="ARBA00022452"/>
    </source>
</evidence>
<evidence type="ECO:0000256" key="6">
    <source>
        <dbReference type="ARBA" id="ARBA00023004"/>
    </source>
</evidence>
<keyword evidence="17" id="KW-1185">Reference proteome</keyword>
<evidence type="ECO:0000313" key="16">
    <source>
        <dbReference type="EMBL" id="MEX1669600.1"/>
    </source>
</evidence>
<dbReference type="RefSeq" id="WP_368381867.1">
    <property type="nucleotide sequence ID" value="NZ_JBFRYA010000009.1"/>
</dbReference>